<reference evidence="2 3" key="1">
    <citation type="submission" date="2019-07" db="EMBL/GenBank/DDBJ databases">
        <title>Genomic Encyclopedia of Type Strains, Phase I: the one thousand microbial genomes (KMG-I) project.</title>
        <authorList>
            <person name="Kyrpides N."/>
        </authorList>
    </citation>
    <scope>NUCLEOTIDE SEQUENCE [LARGE SCALE GENOMIC DNA]</scope>
    <source>
        <strain evidence="2 3">DSM 13558</strain>
    </source>
</reference>
<dbReference type="PANTHER" id="PTHR42983:SF1">
    <property type="entry name" value="IRON-MOLYBDENUM PROTEIN"/>
    <property type="match status" value="1"/>
</dbReference>
<dbReference type="Pfam" id="PF02579">
    <property type="entry name" value="Nitro_FeMo-Co"/>
    <property type="match status" value="1"/>
</dbReference>
<dbReference type="InterPro" id="IPR033913">
    <property type="entry name" value="MTH1175_dom"/>
</dbReference>
<organism evidence="2 3">
    <name type="scientific">Sedimentibacter saalensis</name>
    <dbReference type="NCBI Taxonomy" id="130788"/>
    <lineage>
        <taxon>Bacteria</taxon>
        <taxon>Bacillati</taxon>
        <taxon>Bacillota</taxon>
        <taxon>Tissierellia</taxon>
        <taxon>Sedimentibacter</taxon>
    </lineage>
</organism>
<sequence>MKIAIPAEEKSMDSNINESFGRTPYILLYNTITKESEFLDNSAVVAQGGAGVRVAQVVADNGIKALITLRCGENAEKALNSAEVLIYKGINETVKRNIEKFIAEELYLLDEFHEGFHGH</sequence>
<evidence type="ECO:0000313" key="2">
    <source>
        <dbReference type="EMBL" id="TWH81633.1"/>
    </source>
</evidence>
<keyword evidence="3" id="KW-1185">Reference proteome</keyword>
<dbReference type="EMBL" id="VLKH01000003">
    <property type="protein sequence ID" value="TWH81633.1"/>
    <property type="molecule type" value="Genomic_DNA"/>
</dbReference>
<dbReference type="PANTHER" id="PTHR42983">
    <property type="entry name" value="DINITROGENASE IRON-MOLYBDENUM COFACTOR PROTEIN-RELATED"/>
    <property type="match status" value="1"/>
</dbReference>
<feature type="domain" description="Dinitrogenase iron-molybdenum cofactor biosynthesis" evidence="1">
    <location>
        <begin position="13"/>
        <end position="102"/>
    </location>
</feature>
<name>A0A562JEZ5_9FIRM</name>
<dbReference type="InterPro" id="IPR036105">
    <property type="entry name" value="DiNase_FeMo-co_biosyn_sf"/>
</dbReference>
<gene>
    <name evidence="2" type="ORF">LY60_01387</name>
</gene>
<dbReference type="InterPro" id="IPR003731">
    <property type="entry name" value="Di-Nase_FeMo-co_biosynth"/>
</dbReference>
<dbReference type="CDD" id="cd00851">
    <property type="entry name" value="MTH1175"/>
    <property type="match status" value="1"/>
</dbReference>
<evidence type="ECO:0000313" key="3">
    <source>
        <dbReference type="Proteomes" id="UP000315343"/>
    </source>
</evidence>
<comment type="caution">
    <text evidence="2">The sequence shown here is derived from an EMBL/GenBank/DDBJ whole genome shotgun (WGS) entry which is preliminary data.</text>
</comment>
<dbReference type="OrthoDB" id="9807451at2"/>
<protein>
    <submittedName>
        <fullName evidence="2">Putative Fe-Mo cluster-binding NifX family protein</fullName>
    </submittedName>
</protein>
<dbReference type="Proteomes" id="UP000315343">
    <property type="component" value="Unassembled WGS sequence"/>
</dbReference>
<dbReference type="SUPFAM" id="SSF53146">
    <property type="entry name" value="Nitrogenase accessory factor-like"/>
    <property type="match status" value="1"/>
</dbReference>
<dbReference type="RefSeq" id="WP_145081712.1">
    <property type="nucleotide sequence ID" value="NZ_VLKH01000003.1"/>
</dbReference>
<proteinExistence type="predicted"/>
<dbReference type="AlphaFoldDB" id="A0A562JEZ5"/>
<dbReference type="Gene3D" id="3.30.420.130">
    <property type="entry name" value="Dinitrogenase iron-molybdenum cofactor biosynthesis domain"/>
    <property type="match status" value="1"/>
</dbReference>
<evidence type="ECO:0000259" key="1">
    <source>
        <dbReference type="Pfam" id="PF02579"/>
    </source>
</evidence>
<accession>A0A562JEZ5</accession>